<dbReference type="InterPro" id="IPR050289">
    <property type="entry name" value="TorD/DmsD_chaperones"/>
</dbReference>
<dbReference type="SUPFAM" id="SSF89155">
    <property type="entry name" value="TorD-like"/>
    <property type="match status" value="1"/>
</dbReference>
<name>A0A3N0AF97_9ACTN</name>
<protein>
    <submittedName>
        <fullName evidence="2">Twin-arginine leader-binding protein DmsD</fullName>
    </submittedName>
</protein>
<dbReference type="PIRSF" id="PIRSF004690">
    <property type="entry name" value="DmsD"/>
    <property type="match status" value="1"/>
</dbReference>
<dbReference type="InterPro" id="IPR020945">
    <property type="entry name" value="DMSO/NO3_reduct_chaperone"/>
</dbReference>
<dbReference type="OrthoDB" id="3174863at2"/>
<dbReference type="EMBL" id="QICB01000003">
    <property type="protein sequence ID" value="RNL19876.1"/>
    <property type="molecule type" value="Genomic_DNA"/>
</dbReference>
<keyword evidence="1" id="KW-0143">Chaperone</keyword>
<keyword evidence="3" id="KW-1185">Reference proteome</keyword>
<proteinExistence type="predicted"/>
<comment type="caution">
    <text evidence="2">The sequence shown here is derived from an EMBL/GenBank/DDBJ whole genome shotgun (WGS) entry which is preliminary data.</text>
</comment>
<dbReference type="InterPro" id="IPR026269">
    <property type="entry name" value="DmsD-type"/>
</dbReference>
<evidence type="ECO:0000256" key="1">
    <source>
        <dbReference type="ARBA" id="ARBA00023186"/>
    </source>
</evidence>
<evidence type="ECO:0000313" key="3">
    <source>
        <dbReference type="Proteomes" id="UP000267368"/>
    </source>
</evidence>
<dbReference type="PANTHER" id="PTHR34227">
    <property type="entry name" value="CHAPERONE PROTEIN YCDY"/>
    <property type="match status" value="1"/>
</dbReference>
<accession>A0A3N0AF97</accession>
<evidence type="ECO:0000313" key="2">
    <source>
        <dbReference type="EMBL" id="RNL19876.1"/>
    </source>
</evidence>
<dbReference type="RefSeq" id="WP_123198197.1">
    <property type="nucleotide sequence ID" value="NZ_QICB01000003.1"/>
</dbReference>
<sequence>MNQEKTYRVCDPERSAAMLRDEEFLEAFAACADILGSCFLFHPVKEGAARAFGMLRDIDIALDWPFGEEADRVEAACRFACGTDEFPDAMSEEFTRLIRGAGFSPAPPWGSVYMDREKVMYGRTWVLLRDWMRAHAVSGLYAENDPEDQFGRLLILAAEVARSRPDLLCELLGDHLLCWSDRFLDAFAAAAATETYRGLTLLCKATLDDVRALLAIEPAARRIYR</sequence>
<dbReference type="Pfam" id="PF02613">
    <property type="entry name" value="Nitrate_red_del"/>
    <property type="match status" value="1"/>
</dbReference>
<dbReference type="Proteomes" id="UP000267368">
    <property type="component" value="Unassembled WGS sequence"/>
</dbReference>
<reference evidence="3" key="1">
    <citation type="submission" date="2018-05" db="EMBL/GenBank/DDBJ databases">
        <title>Genome Sequencing of selected type strains of the family Eggerthellaceae.</title>
        <authorList>
            <person name="Danylec N."/>
            <person name="Stoll D.A."/>
            <person name="Doetsch A."/>
            <person name="Huch M."/>
        </authorList>
    </citation>
    <scope>NUCLEOTIDE SEQUENCE [LARGE SCALE GENOMIC DNA]</scope>
    <source>
        <strain evidence="3">DSM 17537</strain>
    </source>
</reference>
<gene>
    <name evidence="2" type="ORF">DMP07_05795</name>
</gene>
<dbReference type="AlphaFoldDB" id="A0A3N0AF97"/>
<dbReference type="PANTHER" id="PTHR34227:SF13">
    <property type="entry name" value="TAT PROOFREADING CHAPERONE DMSD-RELATED"/>
    <property type="match status" value="1"/>
</dbReference>
<dbReference type="InterPro" id="IPR036411">
    <property type="entry name" value="TorD-like_sf"/>
</dbReference>
<organism evidence="2 3">
    <name type="scientific">Slackia faecicanis</name>
    <dbReference type="NCBI Taxonomy" id="255723"/>
    <lineage>
        <taxon>Bacteria</taxon>
        <taxon>Bacillati</taxon>
        <taxon>Actinomycetota</taxon>
        <taxon>Coriobacteriia</taxon>
        <taxon>Eggerthellales</taxon>
        <taxon>Eggerthellaceae</taxon>
        <taxon>Slackia</taxon>
    </lineage>
</organism>
<dbReference type="Gene3D" id="1.10.3480.10">
    <property type="entry name" value="TorD-like"/>
    <property type="match status" value="1"/>
</dbReference>